<evidence type="ECO:0000256" key="1">
    <source>
        <dbReference type="SAM" id="SignalP"/>
    </source>
</evidence>
<organism evidence="2 3">
    <name type="scientific">Ceratocystis pirilliformis</name>
    <dbReference type="NCBI Taxonomy" id="259994"/>
    <lineage>
        <taxon>Eukaryota</taxon>
        <taxon>Fungi</taxon>
        <taxon>Dikarya</taxon>
        <taxon>Ascomycota</taxon>
        <taxon>Pezizomycotina</taxon>
        <taxon>Sordariomycetes</taxon>
        <taxon>Hypocreomycetidae</taxon>
        <taxon>Microascales</taxon>
        <taxon>Ceratocystidaceae</taxon>
        <taxon>Ceratocystis</taxon>
    </lineage>
</organism>
<evidence type="ECO:0000313" key="3">
    <source>
        <dbReference type="Proteomes" id="UP001583280"/>
    </source>
</evidence>
<reference evidence="2 3" key="1">
    <citation type="journal article" date="2024" name="IMA Fungus">
        <title>IMA Genome - F19 : A genome assembly and annotation guide to empower mycologists, including annotated draft genome sequences of Ceratocystis pirilliformis, Diaporthe australafricana, Fusarium ophioides, Paecilomyces lecythidis, and Sporothrix stenoceras.</title>
        <authorList>
            <person name="Aylward J."/>
            <person name="Wilson A.M."/>
            <person name="Visagie C.M."/>
            <person name="Spraker J."/>
            <person name="Barnes I."/>
            <person name="Buitendag C."/>
            <person name="Ceriani C."/>
            <person name="Del Mar Angel L."/>
            <person name="du Plessis D."/>
            <person name="Fuchs T."/>
            <person name="Gasser K."/>
            <person name="Kramer D."/>
            <person name="Li W."/>
            <person name="Munsamy K."/>
            <person name="Piso A."/>
            <person name="Price J.L."/>
            <person name="Sonnekus B."/>
            <person name="Thomas C."/>
            <person name="van der Nest A."/>
            <person name="van Dijk A."/>
            <person name="van Heerden A."/>
            <person name="van Vuuren N."/>
            <person name="Yilmaz N."/>
            <person name="Duong T.A."/>
            <person name="van der Merwe N.A."/>
            <person name="Wingfield M.J."/>
            <person name="Wingfield B.D."/>
        </authorList>
    </citation>
    <scope>NUCLEOTIDE SEQUENCE [LARGE SCALE GENOMIC DNA]</scope>
    <source>
        <strain evidence="2 3">CMW 12675</strain>
    </source>
</reference>
<gene>
    <name evidence="2" type="ORF">Cpir12675_006542</name>
</gene>
<evidence type="ECO:0000313" key="2">
    <source>
        <dbReference type="EMBL" id="KAL1887447.1"/>
    </source>
</evidence>
<keyword evidence="1" id="KW-0732">Signal</keyword>
<accession>A0ABR3YGV0</accession>
<protein>
    <submittedName>
        <fullName evidence="2">Uncharacterized protein</fullName>
    </submittedName>
</protein>
<dbReference type="EMBL" id="JAWDJO010000318">
    <property type="protein sequence ID" value="KAL1887447.1"/>
    <property type="molecule type" value="Genomic_DNA"/>
</dbReference>
<name>A0ABR3YGV0_9PEZI</name>
<keyword evidence="3" id="KW-1185">Reference proteome</keyword>
<dbReference type="Proteomes" id="UP001583280">
    <property type="component" value="Unassembled WGS sequence"/>
</dbReference>
<sequence length="208" mass="23530">MWLLNLSRLAFMAVIFSAQAIAGNKKVPLPSSLGIEISDGKYYGRKHVTSNVGFSARVFVTENLKSIQIEKIDNPGNIVKSYEAVLSIWKDQSKLTPESLEYISYYDVPILEIGIINEAMKAKGRNPFEENPIYGITISRDSVDDTEAWNHLITAPFAKDAEEICNQYEEMSNRFIESFRIGVDCDFNRWVSINFGRKGDQNTDNTLS</sequence>
<comment type="caution">
    <text evidence="2">The sequence shown here is derived from an EMBL/GenBank/DDBJ whole genome shotgun (WGS) entry which is preliminary data.</text>
</comment>
<feature type="chain" id="PRO_5045319948" evidence="1">
    <location>
        <begin position="21"/>
        <end position="208"/>
    </location>
</feature>
<proteinExistence type="predicted"/>
<feature type="signal peptide" evidence="1">
    <location>
        <begin position="1"/>
        <end position="20"/>
    </location>
</feature>